<keyword evidence="8" id="KW-1185">Reference proteome</keyword>
<gene>
    <name evidence="7" type="ORF">PCG10_008458</name>
</gene>
<dbReference type="Proteomes" id="UP000701341">
    <property type="component" value="Unassembled WGS sequence"/>
</dbReference>
<dbReference type="GO" id="GO:0071944">
    <property type="term" value="C:cell periphery"/>
    <property type="evidence" value="ECO:0007669"/>
    <property type="project" value="UniProtKB-ARBA"/>
</dbReference>
<dbReference type="InterPro" id="IPR051694">
    <property type="entry name" value="Immunoregulatory_rcpt-like"/>
</dbReference>
<keyword evidence="3 6" id="KW-1133">Transmembrane helix</keyword>
<comment type="subcellular location">
    <subcellularLocation>
        <location evidence="1">Membrane</location>
        <topology evidence="1">Single-pass membrane protein</topology>
    </subcellularLocation>
</comment>
<evidence type="ECO:0000256" key="6">
    <source>
        <dbReference type="SAM" id="Phobius"/>
    </source>
</evidence>
<evidence type="ECO:0008006" key="9">
    <source>
        <dbReference type="Google" id="ProtNLM"/>
    </source>
</evidence>
<evidence type="ECO:0000313" key="7">
    <source>
        <dbReference type="EMBL" id="KAF7521211.1"/>
    </source>
</evidence>
<dbReference type="EMBL" id="JAAOZQ010000065">
    <property type="protein sequence ID" value="KAF7521211.1"/>
    <property type="molecule type" value="Genomic_DNA"/>
</dbReference>
<feature type="region of interest" description="Disordered" evidence="5">
    <location>
        <begin position="56"/>
        <end position="105"/>
    </location>
</feature>
<dbReference type="AlphaFoldDB" id="A0A9P5GIA4"/>
<evidence type="ECO:0000256" key="5">
    <source>
        <dbReference type="SAM" id="MobiDB-lite"/>
    </source>
</evidence>
<dbReference type="GO" id="GO:0016020">
    <property type="term" value="C:membrane"/>
    <property type="evidence" value="ECO:0007669"/>
    <property type="project" value="UniProtKB-SubCell"/>
</dbReference>
<evidence type="ECO:0000256" key="3">
    <source>
        <dbReference type="ARBA" id="ARBA00022989"/>
    </source>
</evidence>
<dbReference type="PANTHER" id="PTHR15549">
    <property type="entry name" value="PAIRED IMMUNOGLOBULIN-LIKE TYPE 2 RECEPTOR"/>
    <property type="match status" value="1"/>
</dbReference>
<keyword evidence="4 6" id="KW-0472">Membrane</keyword>
<feature type="region of interest" description="Disordered" evidence="5">
    <location>
        <begin position="149"/>
        <end position="190"/>
    </location>
</feature>
<proteinExistence type="predicted"/>
<reference evidence="7" key="1">
    <citation type="submission" date="2020-02" db="EMBL/GenBank/DDBJ databases">
        <authorList>
            <person name="Lichtner F.J."/>
        </authorList>
    </citation>
    <scope>NUCLEOTIDE SEQUENCE</scope>
    <source>
        <strain evidence="7">G10</strain>
    </source>
</reference>
<evidence type="ECO:0000256" key="1">
    <source>
        <dbReference type="ARBA" id="ARBA00004167"/>
    </source>
</evidence>
<name>A0A9P5GIA4_PENCR</name>
<evidence type="ECO:0000256" key="2">
    <source>
        <dbReference type="ARBA" id="ARBA00022692"/>
    </source>
</evidence>
<evidence type="ECO:0000256" key="4">
    <source>
        <dbReference type="ARBA" id="ARBA00023136"/>
    </source>
</evidence>
<sequence length="190" mass="19396">MASKVEGAVTAGVVATGFTLGDAVATADILSVTSTPEKPIATFTRTQGTTVVVISSTTSETPSSSNPSATASSTATDSPTSATPSSGFNESTTSSEGSESTSSGLSAGASAGIGVGVALGVLVLVFVLFFLYRRRQKHRGLARGDNIDQPVLSELGTDGQKHELPAEESRRAELDANETKPNNTHAHELE</sequence>
<feature type="transmembrane region" description="Helical" evidence="6">
    <location>
        <begin position="109"/>
        <end position="132"/>
    </location>
</feature>
<protein>
    <recommendedName>
        <fullName evidence="9">Mid2 domain-containing protein</fullName>
    </recommendedName>
</protein>
<comment type="caution">
    <text evidence="7">The sequence shown here is derived from an EMBL/GenBank/DDBJ whole genome shotgun (WGS) entry which is preliminary data.</text>
</comment>
<keyword evidence="2 6" id="KW-0812">Transmembrane</keyword>
<evidence type="ECO:0000313" key="8">
    <source>
        <dbReference type="Proteomes" id="UP000701341"/>
    </source>
</evidence>
<accession>A0A9P5GIA4</accession>
<feature type="compositionally biased region" description="Basic and acidic residues" evidence="5">
    <location>
        <begin position="159"/>
        <end position="178"/>
    </location>
</feature>
<organism evidence="7 8">
    <name type="scientific">Penicillium crustosum</name>
    <name type="common">Blue mold fungus</name>
    <dbReference type="NCBI Taxonomy" id="36656"/>
    <lineage>
        <taxon>Eukaryota</taxon>
        <taxon>Fungi</taxon>
        <taxon>Dikarya</taxon>
        <taxon>Ascomycota</taxon>
        <taxon>Pezizomycotina</taxon>
        <taxon>Eurotiomycetes</taxon>
        <taxon>Eurotiomycetidae</taxon>
        <taxon>Eurotiales</taxon>
        <taxon>Aspergillaceae</taxon>
        <taxon>Penicillium</taxon>
    </lineage>
</organism>